<reference evidence="3" key="1">
    <citation type="submission" date="2017-04" db="EMBL/GenBank/DDBJ databases">
        <authorList>
            <person name="Varghese N."/>
            <person name="Submissions S."/>
        </authorList>
    </citation>
    <scope>NUCLEOTIDE SEQUENCE [LARGE SCALE GENOMIC DNA]</scope>
    <source>
        <strain evidence="3">DSM 22618</strain>
    </source>
</reference>
<dbReference type="Proteomes" id="UP000192920">
    <property type="component" value="Unassembled WGS sequence"/>
</dbReference>
<sequence>MFDILNLLYLGATMLASIVLYSDADYPTHTTMAEINSVTEVSMHREWWREDGNGKCRYTGLMVPYVRDWDEVVKTRNTETVIPAEPDKVAGQAFIFNKKVCNGKPDEAILRVNADVRTRPVVFEKSQMYAQDVTELKAEDRPKWLKQVLQRIQIVAVQDEKAKAFVESTAPTLAAMAEKDAQRKAAPATVSEPAHSAAAS</sequence>
<evidence type="ECO:0000313" key="3">
    <source>
        <dbReference type="Proteomes" id="UP000192920"/>
    </source>
</evidence>
<dbReference type="RefSeq" id="WP_085277049.1">
    <property type="nucleotide sequence ID" value="NZ_FXAG01000017.1"/>
</dbReference>
<proteinExistence type="predicted"/>
<dbReference type="AlphaFoldDB" id="A0A1Y6C2J4"/>
<gene>
    <name evidence="2" type="ORF">SAMN02745746_02914</name>
</gene>
<dbReference type="EMBL" id="FXAG01000017">
    <property type="protein sequence ID" value="SMF38640.1"/>
    <property type="molecule type" value="Genomic_DNA"/>
</dbReference>
<evidence type="ECO:0000313" key="2">
    <source>
        <dbReference type="EMBL" id="SMF38640.1"/>
    </source>
</evidence>
<evidence type="ECO:0000256" key="1">
    <source>
        <dbReference type="SAM" id="MobiDB-lite"/>
    </source>
</evidence>
<organism evidence="2 3">
    <name type="scientific">Pseudogulbenkiania subflava DSM 22618</name>
    <dbReference type="NCBI Taxonomy" id="1123014"/>
    <lineage>
        <taxon>Bacteria</taxon>
        <taxon>Pseudomonadati</taxon>
        <taxon>Pseudomonadota</taxon>
        <taxon>Betaproteobacteria</taxon>
        <taxon>Neisseriales</taxon>
        <taxon>Chromobacteriaceae</taxon>
        <taxon>Pseudogulbenkiania</taxon>
    </lineage>
</organism>
<feature type="region of interest" description="Disordered" evidence="1">
    <location>
        <begin position="177"/>
        <end position="200"/>
    </location>
</feature>
<accession>A0A1Y6C2J4</accession>
<name>A0A1Y6C2J4_9NEIS</name>
<protein>
    <submittedName>
        <fullName evidence="2">Uncharacterized protein</fullName>
    </submittedName>
</protein>
<keyword evidence="3" id="KW-1185">Reference proteome</keyword>